<dbReference type="InterPro" id="IPR029069">
    <property type="entry name" value="HotDog_dom_sf"/>
</dbReference>
<comment type="caution">
    <text evidence="2">The sequence shown here is derived from an EMBL/GenBank/DDBJ whole genome shotgun (WGS) entry which is preliminary data.</text>
</comment>
<evidence type="ECO:0000313" key="2">
    <source>
        <dbReference type="EMBL" id="MDX8488354.1"/>
    </source>
</evidence>
<reference evidence="2 3" key="1">
    <citation type="submission" date="2023-08" db="EMBL/GenBank/DDBJ databases">
        <title>Implementing the SeqCode for naming new Mesorhizobium species isolated from Vachellia karroo root nodules.</title>
        <authorList>
            <person name="Van Lill M."/>
        </authorList>
    </citation>
    <scope>NUCLEOTIDE SEQUENCE [LARGE SCALE GENOMIC DNA]</scope>
    <source>
        <strain evidence="2 3">VK2B</strain>
    </source>
</reference>
<keyword evidence="3" id="KW-1185">Reference proteome</keyword>
<protein>
    <submittedName>
        <fullName evidence="2">MaoC/PaaZ C-terminal domain-containing protein</fullName>
    </submittedName>
</protein>
<dbReference type="RefSeq" id="WP_320298650.1">
    <property type="nucleotide sequence ID" value="NZ_JAVIIU010000018.1"/>
</dbReference>
<dbReference type="Gene3D" id="3.10.129.10">
    <property type="entry name" value="Hotdog Thioesterase"/>
    <property type="match status" value="1"/>
</dbReference>
<feature type="domain" description="MaoC-like" evidence="1">
    <location>
        <begin position="158"/>
        <end position="245"/>
    </location>
</feature>
<evidence type="ECO:0000259" key="1">
    <source>
        <dbReference type="Pfam" id="PF01575"/>
    </source>
</evidence>
<dbReference type="PANTHER" id="PTHR13078:SF56">
    <property type="entry name" value="PEROXISOMAL MULTIFUNCTIONAL ENZYME TYPE 2"/>
    <property type="match status" value="1"/>
</dbReference>
<organism evidence="2 3">
    <name type="scientific">Mesorhizobium humile</name>
    <dbReference type="NCBI Taxonomy" id="3072313"/>
    <lineage>
        <taxon>Bacteria</taxon>
        <taxon>Pseudomonadati</taxon>
        <taxon>Pseudomonadota</taxon>
        <taxon>Alphaproteobacteria</taxon>
        <taxon>Hyphomicrobiales</taxon>
        <taxon>Phyllobacteriaceae</taxon>
        <taxon>Mesorhizobium</taxon>
    </lineage>
</organism>
<evidence type="ECO:0000313" key="3">
    <source>
        <dbReference type="Proteomes" id="UP001280156"/>
    </source>
</evidence>
<dbReference type="EMBL" id="JAVIIV010000019">
    <property type="protein sequence ID" value="MDX8488354.1"/>
    <property type="molecule type" value="Genomic_DNA"/>
</dbReference>
<dbReference type="InterPro" id="IPR002539">
    <property type="entry name" value="MaoC-like_dom"/>
</dbReference>
<name>A0ABU4YMZ2_9HYPH</name>
<sequence>MTWAFDQVGGQAAIGSFGVDKQQIVAFARSTNDTVPSHVEGMLAPPVFAVVPALDVIGRARRAVFAGFAFHGEHDLILHRAIEPDITVLTEARVVGVQRRSIGTVVVTHAIMKDQREDLIAEHFQYSLAKGAFAAQDWGRTPPAHGGVGAEHRFATTLVYPLDPDQTLRFAEASGDRSPYTFDADAAKALGLPGPIVHGICTMAFVSRALVDLCCGGDSRRLRRLAMRFSGLLLMEPGQTISVRLGPAASTLQAKNYVFEAVDRAGTRIVSNGWAEVAA</sequence>
<dbReference type="SUPFAM" id="SSF54637">
    <property type="entry name" value="Thioesterase/thiol ester dehydrase-isomerase"/>
    <property type="match status" value="2"/>
</dbReference>
<dbReference type="Proteomes" id="UP001280156">
    <property type="component" value="Unassembled WGS sequence"/>
</dbReference>
<gene>
    <name evidence="2" type="ORF">RFM52_24570</name>
</gene>
<dbReference type="Pfam" id="PF01575">
    <property type="entry name" value="MaoC_dehydratas"/>
    <property type="match status" value="1"/>
</dbReference>
<proteinExistence type="predicted"/>
<accession>A0ABU4YMZ2</accession>
<dbReference type="PANTHER" id="PTHR13078">
    <property type="entry name" value="PEROXISOMAL MULTIFUNCTIONAL ENZYME TYPE 2-RELATED"/>
    <property type="match status" value="1"/>
</dbReference>